<proteinExistence type="inferred from homology"/>
<dbReference type="Gene3D" id="2.60.40.10">
    <property type="entry name" value="Immunoglobulins"/>
    <property type="match status" value="1"/>
</dbReference>
<dbReference type="SMART" id="SM00557">
    <property type="entry name" value="IG_FLMN"/>
    <property type="match status" value="1"/>
</dbReference>
<comment type="similarity">
    <text evidence="1">Belongs to the TRIM/RBCC family.</text>
</comment>
<evidence type="ECO:0000256" key="3">
    <source>
        <dbReference type="ARBA" id="ARBA00022737"/>
    </source>
</evidence>
<name>A7T699_NEMVE</name>
<dbReference type="InterPro" id="IPR017868">
    <property type="entry name" value="Filamin/ABP280_repeat-like"/>
</dbReference>
<dbReference type="InterPro" id="IPR001841">
    <property type="entry name" value="Znf_RING"/>
</dbReference>
<sequence>MAESEEKVGDVKDVTCCLCLEQYQDPRVLACLHTYCRHCLESLVEHSKECTVSCPQCREKIEISVDEVEELKVNFMLKDLIENMLLDQENKVNISISCETCPTDHASGRCVDCSEFMCDFCIESHRRLFRTRQHTIISLQEATAKSTTSCKSHYCQHHKEEKLILLCDTCDKLICRDCVINGHRDHKYDFTSNIIDREKELIKDKIEEVKSKQADLSQALANVLNEKARIEVQRKSLTSEIDDFINAQISTLERMHTNLKDEVISDYENINKHLASQEDYLSISIENCNSCVKFAERVCQTGPGNKVEVLSLKKEVLSRLSNLANSTIQDVLFERMLNTFKIDEDFWRSLSKKAFLERKVTADPQQCIVSMGTGAEPGTVYSMFAQQRTNISVAVKDSKKKHYNAPVSVEACVQKTSPEPGEATPLSVIKQPYGTYGSTYIPHEDGDYKLSVTVNGEHVRGSPFKLRVRPKGDLVKMLEKPSDSLLLSEYEHVAFRFKLLQVEWLSNIGVAHDLRNGQQVWGCSPERKYVANKEKTSSITSWKDNDVFDVYLGREEQGVRMVICNKRTRERDVFEGIHFPVQLYSYGRWRPQFG</sequence>
<dbReference type="Pfam" id="PF00630">
    <property type="entry name" value="Filamin"/>
    <property type="match status" value="1"/>
</dbReference>
<feature type="domain" description="RING-type" evidence="9">
    <location>
        <begin position="16"/>
        <end position="58"/>
    </location>
</feature>
<dbReference type="Pfam" id="PF00643">
    <property type="entry name" value="zf-B_box"/>
    <property type="match status" value="2"/>
</dbReference>
<dbReference type="AlphaFoldDB" id="A7T699"/>
<dbReference type="PANTHER" id="PTHR25462">
    <property type="entry name" value="BONUS, ISOFORM C-RELATED"/>
    <property type="match status" value="1"/>
</dbReference>
<keyword evidence="4 6" id="KW-0863">Zinc-finger</keyword>
<dbReference type="SMART" id="SM00184">
    <property type="entry name" value="RING"/>
    <property type="match status" value="1"/>
</dbReference>
<dbReference type="SUPFAM" id="SSF57845">
    <property type="entry name" value="B-box zinc-binding domain"/>
    <property type="match status" value="1"/>
</dbReference>
<accession>A7T699</accession>
<dbReference type="KEGG" id="nve:5498952"/>
<dbReference type="Gene3D" id="3.30.40.10">
    <property type="entry name" value="Zinc/RING finger domain, C3HC4 (zinc finger)"/>
    <property type="match status" value="1"/>
</dbReference>
<organism evidence="11 12">
    <name type="scientific">Nematostella vectensis</name>
    <name type="common">Starlet sea anemone</name>
    <dbReference type="NCBI Taxonomy" id="45351"/>
    <lineage>
        <taxon>Eukaryota</taxon>
        <taxon>Metazoa</taxon>
        <taxon>Cnidaria</taxon>
        <taxon>Anthozoa</taxon>
        <taxon>Hexacorallia</taxon>
        <taxon>Actiniaria</taxon>
        <taxon>Edwardsiidae</taxon>
        <taxon>Nematostella</taxon>
    </lineage>
</organism>
<evidence type="ECO:0000256" key="1">
    <source>
        <dbReference type="ARBA" id="ARBA00008518"/>
    </source>
</evidence>
<keyword evidence="12" id="KW-1185">Reference proteome</keyword>
<dbReference type="OMA" id="FCIESHR"/>
<dbReference type="InterPro" id="IPR013083">
    <property type="entry name" value="Znf_RING/FYVE/PHD"/>
</dbReference>
<dbReference type="PANTHER" id="PTHR25462:SF296">
    <property type="entry name" value="MEIOTIC P26, ISOFORM F"/>
    <property type="match status" value="1"/>
</dbReference>
<dbReference type="PROSITE" id="PS50089">
    <property type="entry name" value="ZF_RING_2"/>
    <property type="match status" value="1"/>
</dbReference>
<dbReference type="InterPro" id="IPR000315">
    <property type="entry name" value="Znf_B-box"/>
</dbReference>
<evidence type="ECO:0000259" key="9">
    <source>
        <dbReference type="PROSITE" id="PS50089"/>
    </source>
</evidence>
<evidence type="ECO:0000313" key="12">
    <source>
        <dbReference type="Proteomes" id="UP000001593"/>
    </source>
</evidence>
<evidence type="ECO:0000256" key="2">
    <source>
        <dbReference type="ARBA" id="ARBA00022723"/>
    </source>
</evidence>
<dbReference type="SUPFAM" id="SSF57850">
    <property type="entry name" value="RING/U-box"/>
    <property type="match status" value="1"/>
</dbReference>
<feature type="repeat" description="Filamin" evidence="7">
    <location>
        <begin position="360"/>
        <end position="468"/>
    </location>
</feature>
<dbReference type="PROSITE" id="PS50119">
    <property type="entry name" value="ZF_BBOX"/>
    <property type="match status" value="2"/>
</dbReference>
<dbReference type="InterPro" id="IPR047153">
    <property type="entry name" value="TRIM45/56/19-like"/>
</dbReference>
<evidence type="ECO:0000259" key="10">
    <source>
        <dbReference type="PROSITE" id="PS50119"/>
    </source>
</evidence>
<dbReference type="GO" id="GO:0061659">
    <property type="term" value="F:ubiquitin-like protein ligase activity"/>
    <property type="evidence" value="ECO:0000318"/>
    <property type="project" value="GO_Central"/>
</dbReference>
<dbReference type="InterPro" id="IPR017907">
    <property type="entry name" value="Znf_RING_CS"/>
</dbReference>
<feature type="coiled-coil region" evidence="8">
    <location>
        <begin position="195"/>
        <end position="240"/>
    </location>
</feature>
<evidence type="ECO:0000256" key="8">
    <source>
        <dbReference type="SAM" id="Coils"/>
    </source>
</evidence>
<feature type="domain" description="B box-type" evidence="10">
    <location>
        <begin position="93"/>
        <end position="139"/>
    </location>
</feature>
<evidence type="ECO:0000256" key="6">
    <source>
        <dbReference type="PROSITE-ProRule" id="PRU00024"/>
    </source>
</evidence>
<dbReference type="eggNOG" id="KOG2177">
    <property type="taxonomic scope" value="Eukaryota"/>
</dbReference>
<dbReference type="InParanoid" id="A7T699"/>
<dbReference type="PROSITE" id="PS00518">
    <property type="entry name" value="ZF_RING_1"/>
    <property type="match status" value="1"/>
</dbReference>
<dbReference type="SMART" id="SM00336">
    <property type="entry name" value="BBOX"/>
    <property type="match status" value="2"/>
</dbReference>
<evidence type="ECO:0000256" key="7">
    <source>
        <dbReference type="PROSITE-ProRule" id="PRU00087"/>
    </source>
</evidence>
<dbReference type="Proteomes" id="UP000001593">
    <property type="component" value="Unassembled WGS sequence"/>
</dbReference>
<keyword evidence="8" id="KW-0175">Coiled coil</keyword>
<dbReference type="Pfam" id="PF00097">
    <property type="entry name" value="zf-C3HC4"/>
    <property type="match status" value="1"/>
</dbReference>
<dbReference type="InterPro" id="IPR014756">
    <property type="entry name" value="Ig_E-set"/>
</dbReference>
<dbReference type="InterPro" id="IPR001298">
    <property type="entry name" value="Filamin/ABP280_rpt"/>
</dbReference>
<evidence type="ECO:0000256" key="5">
    <source>
        <dbReference type="ARBA" id="ARBA00022833"/>
    </source>
</evidence>
<keyword evidence="2" id="KW-0479">Metal-binding</keyword>
<evidence type="ECO:0000256" key="4">
    <source>
        <dbReference type="ARBA" id="ARBA00022771"/>
    </source>
</evidence>
<dbReference type="HOGENOM" id="CLU_459528_0_0_1"/>
<dbReference type="Gene3D" id="3.30.160.60">
    <property type="entry name" value="Classic Zinc Finger"/>
    <property type="match status" value="1"/>
</dbReference>
<keyword evidence="5" id="KW-0862">Zinc</keyword>
<keyword evidence="3" id="KW-0677">Repeat</keyword>
<feature type="domain" description="B box-type" evidence="10">
    <location>
        <begin position="150"/>
        <end position="187"/>
    </location>
</feature>
<dbReference type="PROSITE" id="PS50194">
    <property type="entry name" value="FILAMIN_REPEAT"/>
    <property type="match status" value="1"/>
</dbReference>
<dbReference type="InterPro" id="IPR018957">
    <property type="entry name" value="Znf_C3HC4_RING-type"/>
</dbReference>
<dbReference type="SUPFAM" id="SSF81296">
    <property type="entry name" value="E set domains"/>
    <property type="match status" value="1"/>
</dbReference>
<dbReference type="PhylomeDB" id="A7T699"/>
<protein>
    <submittedName>
        <fullName evidence="11">Uncharacterized protein</fullName>
    </submittedName>
</protein>
<evidence type="ECO:0000313" key="11">
    <source>
        <dbReference type="EMBL" id="EDO28506.1"/>
    </source>
</evidence>
<gene>
    <name evidence="11" type="ORF">NEMVEDRAFT_v1g222927</name>
</gene>
<dbReference type="InterPro" id="IPR013783">
    <property type="entry name" value="Ig-like_fold"/>
</dbReference>
<reference evidence="11 12" key="1">
    <citation type="journal article" date="2007" name="Science">
        <title>Sea anemone genome reveals ancestral eumetazoan gene repertoire and genomic organization.</title>
        <authorList>
            <person name="Putnam N.H."/>
            <person name="Srivastava M."/>
            <person name="Hellsten U."/>
            <person name="Dirks B."/>
            <person name="Chapman J."/>
            <person name="Salamov A."/>
            <person name="Terry A."/>
            <person name="Shapiro H."/>
            <person name="Lindquist E."/>
            <person name="Kapitonov V.V."/>
            <person name="Jurka J."/>
            <person name="Genikhovich G."/>
            <person name="Grigoriev I.V."/>
            <person name="Lucas S.M."/>
            <person name="Steele R.E."/>
            <person name="Finnerty J.R."/>
            <person name="Technau U."/>
            <person name="Martindale M.Q."/>
            <person name="Rokhsar D.S."/>
        </authorList>
    </citation>
    <scope>NUCLEOTIDE SEQUENCE [LARGE SCALE GENOMIC DNA]</scope>
    <source>
        <strain evidence="12">CH2 X CH6</strain>
    </source>
</reference>
<dbReference type="EMBL" id="DS471477">
    <property type="protein sequence ID" value="EDO28506.1"/>
    <property type="molecule type" value="Genomic_DNA"/>
</dbReference>
<dbReference type="GO" id="GO:0008270">
    <property type="term" value="F:zinc ion binding"/>
    <property type="evidence" value="ECO:0007669"/>
    <property type="project" value="UniProtKB-KW"/>
</dbReference>